<dbReference type="Proteomes" id="UP000230233">
    <property type="component" value="Chromosome II"/>
</dbReference>
<dbReference type="OrthoDB" id="10263353at2759"/>
<protein>
    <recommendedName>
        <fullName evidence="3">USP domain-containing protein</fullName>
    </recommendedName>
</protein>
<dbReference type="AlphaFoldDB" id="A0A2G5V8D9"/>
<dbReference type="EMBL" id="PDUG01000002">
    <property type="protein sequence ID" value="PIC48045.1"/>
    <property type="molecule type" value="Genomic_DNA"/>
</dbReference>
<evidence type="ECO:0000313" key="1">
    <source>
        <dbReference type="EMBL" id="PIC48045.1"/>
    </source>
</evidence>
<evidence type="ECO:0008006" key="3">
    <source>
        <dbReference type="Google" id="ProtNLM"/>
    </source>
</evidence>
<organism evidence="1 2">
    <name type="scientific">Caenorhabditis nigoni</name>
    <dbReference type="NCBI Taxonomy" id="1611254"/>
    <lineage>
        <taxon>Eukaryota</taxon>
        <taxon>Metazoa</taxon>
        <taxon>Ecdysozoa</taxon>
        <taxon>Nematoda</taxon>
        <taxon>Chromadorea</taxon>
        <taxon>Rhabditida</taxon>
        <taxon>Rhabditina</taxon>
        <taxon>Rhabditomorpha</taxon>
        <taxon>Rhabditoidea</taxon>
        <taxon>Rhabditidae</taxon>
        <taxon>Peloderinae</taxon>
        <taxon>Caenorhabditis</taxon>
    </lineage>
</organism>
<dbReference type="STRING" id="1611254.A0A2G5V8D9"/>
<gene>
    <name evidence="1" type="primary">Cnig_chr_II.g7171</name>
    <name evidence="1" type="ORF">B9Z55_007171</name>
</gene>
<reference evidence="2" key="1">
    <citation type="submission" date="2017-10" db="EMBL/GenBank/DDBJ databases">
        <title>Rapid genome shrinkage in a self-fertile nematode reveals novel sperm competition proteins.</title>
        <authorList>
            <person name="Yin D."/>
            <person name="Schwarz E.M."/>
            <person name="Thomas C.G."/>
            <person name="Felde R.L."/>
            <person name="Korf I.F."/>
            <person name="Cutter A.D."/>
            <person name="Schartner C.M."/>
            <person name="Ralston E.J."/>
            <person name="Meyer B.J."/>
            <person name="Haag E.S."/>
        </authorList>
    </citation>
    <scope>NUCLEOTIDE SEQUENCE [LARGE SCALE GENOMIC DNA]</scope>
    <source>
        <strain evidence="2">JU1422</strain>
    </source>
</reference>
<accession>A0A2G5V8D9</accession>
<sequence>MNSNEKQTLLAHFNTGSGKWFELEDLHVKDMLPQMIVLAESYIQIWRLNKEKTRDERAEDDGEDQMETA</sequence>
<name>A0A2G5V8D9_9PELO</name>
<evidence type="ECO:0000313" key="2">
    <source>
        <dbReference type="Proteomes" id="UP000230233"/>
    </source>
</evidence>
<comment type="caution">
    <text evidence="1">The sequence shown here is derived from an EMBL/GenBank/DDBJ whole genome shotgun (WGS) entry which is preliminary data.</text>
</comment>
<proteinExistence type="predicted"/>
<keyword evidence="2" id="KW-1185">Reference proteome</keyword>